<feature type="compositionally biased region" description="Polar residues" evidence="3">
    <location>
        <begin position="280"/>
        <end position="307"/>
    </location>
</feature>
<feature type="compositionally biased region" description="Polar residues" evidence="3">
    <location>
        <begin position="220"/>
        <end position="237"/>
    </location>
</feature>
<dbReference type="GO" id="GO:0005634">
    <property type="term" value="C:nucleus"/>
    <property type="evidence" value="ECO:0007669"/>
    <property type="project" value="UniProtKB-SubCell"/>
</dbReference>
<comment type="subcellular location">
    <subcellularLocation>
        <location evidence="1">Nucleus</location>
    </subcellularLocation>
</comment>
<reference evidence="5" key="1">
    <citation type="submission" date="2022-07" db="EMBL/GenBank/DDBJ databases">
        <authorList>
            <person name="Trinca V."/>
            <person name="Uliana J.V.C."/>
            <person name="Torres T.T."/>
            <person name="Ward R.J."/>
            <person name="Monesi N."/>
        </authorList>
    </citation>
    <scope>NUCLEOTIDE SEQUENCE</scope>
    <source>
        <strain evidence="5">HSMRA1968</strain>
        <tissue evidence="5">Whole embryos</tissue>
    </source>
</reference>
<proteinExistence type="predicted"/>
<keyword evidence="2" id="KW-0539">Nucleus</keyword>
<sequence length="647" mass="69987">MKRHLGSLGAAFPQLLAGQRFVDVTLACEGHQVHCHRLVLAACSTYFESLLGENPCKHPIIILPRDIKLWEIQALVDFMYKGEVNVSQAGLPDLLKCAEALQIRGLCGTDAALNLNNITNSTTPSSASTTNNTSLHHITANTISTTPATTSNTSSITTANSTSTTPCISRSASSSKVVIGPAVSSPGGATTGLDVTSSTSQITNILRTELLNAATIKLSAQSTTSNASSVSRAGTSISLDDGDDSANGSGSEMNIKDDEESDLKMRVDYNDDLDASSKLQSETVDEQQPPQNRHTPPDSQLATNHRQSSLHHQQHNISLVPTTSSPVLIGDDVVIVGGGSNGGGNIRVKSNENLFENYKPHIPSPHKRNQISVVSDVVTKNSVSTKYLSNTTNVSLPPPSDDDSCFVIDDDEYDEDDEEMVHTELPQLPSSLKYNSNIMTISVKPITTMKRSNQSRNVQPVTKSTNLKTEASASNMAADNFENIICSPNLIEIPYMDDEFDIDDNDAQQSDQRDSAYLCDDGDVSNTTMSNGDEPMPRLIPFGLLQTQFKNESGGFNDTKNLFAASAYRRSIENLSMTHNNGKSFNRKILLKKGMALLNNYGNSPSPSAVVLRNPRGNQPRTYTTDALYAALMDVKDATQFHTPKRK</sequence>
<dbReference type="SUPFAM" id="SSF54695">
    <property type="entry name" value="POZ domain"/>
    <property type="match status" value="1"/>
</dbReference>
<protein>
    <submittedName>
        <fullName evidence="5">Protein bric-a-brac 2</fullName>
    </submittedName>
</protein>
<dbReference type="InterPro" id="IPR051095">
    <property type="entry name" value="Dros_DevTransReg"/>
</dbReference>
<comment type="caution">
    <text evidence="5">The sequence shown here is derived from an EMBL/GenBank/DDBJ whole genome shotgun (WGS) entry which is preliminary data.</text>
</comment>
<dbReference type="PROSITE" id="PS50097">
    <property type="entry name" value="BTB"/>
    <property type="match status" value="1"/>
</dbReference>
<dbReference type="CDD" id="cd18315">
    <property type="entry name" value="BTB_POZ_BAB-like"/>
    <property type="match status" value="1"/>
</dbReference>
<dbReference type="InterPro" id="IPR011333">
    <property type="entry name" value="SKP1/BTB/POZ_sf"/>
</dbReference>
<organism evidence="5 6">
    <name type="scientific">Pseudolycoriella hygida</name>
    <dbReference type="NCBI Taxonomy" id="35572"/>
    <lineage>
        <taxon>Eukaryota</taxon>
        <taxon>Metazoa</taxon>
        <taxon>Ecdysozoa</taxon>
        <taxon>Arthropoda</taxon>
        <taxon>Hexapoda</taxon>
        <taxon>Insecta</taxon>
        <taxon>Pterygota</taxon>
        <taxon>Neoptera</taxon>
        <taxon>Endopterygota</taxon>
        <taxon>Diptera</taxon>
        <taxon>Nematocera</taxon>
        <taxon>Sciaroidea</taxon>
        <taxon>Sciaridae</taxon>
        <taxon>Pseudolycoriella</taxon>
    </lineage>
</organism>
<dbReference type="Proteomes" id="UP001151699">
    <property type="component" value="Chromosome B"/>
</dbReference>
<dbReference type="GO" id="GO:0006357">
    <property type="term" value="P:regulation of transcription by RNA polymerase II"/>
    <property type="evidence" value="ECO:0007669"/>
    <property type="project" value="TreeGrafter"/>
</dbReference>
<dbReference type="Gene3D" id="3.30.710.10">
    <property type="entry name" value="Potassium Channel Kv1.1, Chain A"/>
    <property type="match status" value="1"/>
</dbReference>
<dbReference type="InterPro" id="IPR000210">
    <property type="entry name" value="BTB/POZ_dom"/>
</dbReference>
<accession>A0A9Q0S394</accession>
<evidence type="ECO:0000256" key="3">
    <source>
        <dbReference type="SAM" id="MobiDB-lite"/>
    </source>
</evidence>
<evidence type="ECO:0000313" key="6">
    <source>
        <dbReference type="Proteomes" id="UP001151699"/>
    </source>
</evidence>
<evidence type="ECO:0000259" key="4">
    <source>
        <dbReference type="PROSITE" id="PS50097"/>
    </source>
</evidence>
<dbReference type="AlphaFoldDB" id="A0A9Q0S394"/>
<evidence type="ECO:0000256" key="2">
    <source>
        <dbReference type="ARBA" id="ARBA00023242"/>
    </source>
</evidence>
<feature type="compositionally biased region" description="Low complexity" evidence="3">
    <location>
        <begin position="146"/>
        <end position="166"/>
    </location>
</feature>
<evidence type="ECO:0000313" key="5">
    <source>
        <dbReference type="EMBL" id="KAJ6641790.1"/>
    </source>
</evidence>
<feature type="region of interest" description="Disordered" evidence="3">
    <location>
        <begin position="220"/>
        <end position="262"/>
    </location>
</feature>
<dbReference type="Pfam" id="PF00651">
    <property type="entry name" value="BTB"/>
    <property type="match status" value="1"/>
</dbReference>
<feature type="domain" description="BTB" evidence="4">
    <location>
        <begin position="22"/>
        <end position="88"/>
    </location>
</feature>
<dbReference type="SMART" id="SM00225">
    <property type="entry name" value="BTB"/>
    <property type="match status" value="1"/>
</dbReference>
<gene>
    <name evidence="5" type="primary">bab2_3</name>
    <name evidence="5" type="ORF">Bhyg_06733</name>
</gene>
<dbReference type="PANTHER" id="PTHR23110">
    <property type="entry name" value="BTB DOMAIN TRANSCRIPTION FACTOR"/>
    <property type="match status" value="1"/>
</dbReference>
<feature type="region of interest" description="Disordered" evidence="3">
    <location>
        <begin position="280"/>
        <end position="315"/>
    </location>
</feature>
<dbReference type="OrthoDB" id="10261408at2759"/>
<name>A0A9Q0S394_9DIPT</name>
<feature type="region of interest" description="Disordered" evidence="3">
    <location>
        <begin position="146"/>
        <end position="167"/>
    </location>
</feature>
<keyword evidence="6" id="KW-1185">Reference proteome</keyword>
<evidence type="ECO:0000256" key="1">
    <source>
        <dbReference type="ARBA" id="ARBA00004123"/>
    </source>
</evidence>
<dbReference type="EMBL" id="WJQU01000002">
    <property type="protein sequence ID" value="KAJ6641790.1"/>
    <property type="molecule type" value="Genomic_DNA"/>
</dbReference>
<dbReference type="PANTHER" id="PTHR23110:SF108">
    <property type="entry name" value="LD19131P"/>
    <property type="match status" value="1"/>
</dbReference>